<keyword evidence="2" id="KW-1185">Reference proteome</keyword>
<accession>A0A1G8CH61</accession>
<name>A0A1G8CH61_9FIRM</name>
<dbReference type="EMBL" id="FNCP01000013">
    <property type="protein sequence ID" value="SDH44794.1"/>
    <property type="molecule type" value="Genomic_DNA"/>
</dbReference>
<proteinExistence type="predicted"/>
<sequence length="95" mass="11090">MENRTKAKKSLMEVLGSLTPECNSDIDIDEAIKKARIERAKHIVRKMKNYEPINTTQTERERNGLRKITTCDPKKLGKLNTIQKELELLLIRLRE</sequence>
<reference evidence="2" key="1">
    <citation type="submission" date="2016-10" db="EMBL/GenBank/DDBJ databases">
        <authorList>
            <person name="Varghese N."/>
            <person name="Submissions S."/>
        </authorList>
    </citation>
    <scope>NUCLEOTIDE SEQUENCE [LARGE SCALE GENOMIC DNA]</scope>
    <source>
        <strain evidence="2">DSM 8344</strain>
    </source>
</reference>
<gene>
    <name evidence="1" type="ORF">SAMN05443529_113100</name>
</gene>
<dbReference type="Proteomes" id="UP000198656">
    <property type="component" value="Unassembled WGS sequence"/>
</dbReference>
<dbReference type="AlphaFoldDB" id="A0A1G8CH61"/>
<dbReference type="RefSeq" id="WP_092333751.1">
    <property type="nucleotide sequence ID" value="NZ_FNCP01000013.1"/>
</dbReference>
<evidence type="ECO:0000313" key="1">
    <source>
        <dbReference type="EMBL" id="SDH44794.1"/>
    </source>
</evidence>
<protein>
    <submittedName>
        <fullName evidence="1">Uncharacterized protein</fullName>
    </submittedName>
</protein>
<organism evidence="1 2">
    <name type="scientific">Desulfosporosinus hippei DSM 8344</name>
    <dbReference type="NCBI Taxonomy" id="1121419"/>
    <lineage>
        <taxon>Bacteria</taxon>
        <taxon>Bacillati</taxon>
        <taxon>Bacillota</taxon>
        <taxon>Clostridia</taxon>
        <taxon>Eubacteriales</taxon>
        <taxon>Desulfitobacteriaceae</taxon>
        <taxon>Desulfosporosinus</taxon>
    </lineage>
</organism>
<evidence type="ECO:0000313" key="2">
    <source>
        <dbReference type="Proteomes" id="UP000198656"/>
    </source>
</evidence>